<dbReference type="Proteomes" id="UP001628156">
    <property type="component" value="Unassembled WGS sequence"/>
</dbReference>
<protein>
    <submittedName>
        <fullName evidence="1">Uncharacterized protein</fullName>
    </submittedName>
</protein>
<sequence>MTIKTNEELNEIKRHSKSYEAIQQSAVIALMNSIGFTFEFRRPERAALKTIQYFYIQQLFYFDEKVDFEYSIDKFCEEQLAIELQAAHQSACKKTLKRRKDLNRAALTFNYLIKLLESFGYFVSTRPTKSSKKTLQMIKVVDIRLGNELLLNKESVDIIGKEINKYILSLFTKNERSLTLKKFDAKCNEVILFNNSFTKEKIINISNTNLSIYYNDIKQPSEPINYNNVDLILENGFIQNID</sequence>
<evidence type="ECO:0000313" key="2">
    <source>
        <dbReference type="Proteomes" id="UP001628156"/>
    </source>
</evidence>
<reference evidence="1 2" key="1">
    <citation type="journal article" date="2019" name="PLoS Negl. Trop. Dis.">
        <title>Whole genome sequencing of Entamoeba nuttalli reveals mammalian host-related molecular signatures and a novel octapeptide-repeat surface protein.</title>
        <authorList>
            <person name="Tanaka M."/>
            <person name="Makiuchi T."/>
            <person name="Komiyama T."/>
            <person name="Shiina T."/>
            <person name="Osaki K."/>
            <person name="Tachibana H."/>
        </authorList>
    </citation>
    <scope>NUCLEOTIDE SEQUENCE [LARGE SCALE GENOMIC DNA]</scope>
    <source>
        <strain evidence="1 2">P19-061405</strain>
    </source>
</reference>
<keyword evidence="2" id="KW-1185">Reference proteome</keyword>
<comment type="caution">
    <text evidence="1">The sequence shown here is derived from an EMBL/GenBank/DDBJ whole genome shotgun (WGS) entry which is preliminary data.</text>
</comment>
<gene>
    <name evidence="1" type="ORF">ENUP19_0046G0043</name>
</gene>
<accession>A0ABQ0DAL2</accession>
<evidence type="ECO:0000313" key="1">
    <source>
        <dbReference type="EMBL" id="GAB1219893.1"/>
    </source>
</evidence>
<dbReference type="EMBL" id="BAAFRS010000046">
    <property type="protein sequence ID" value="GAB1219893.1"/>
    <property type="molecule type" value="Genomic_DNA"/>
</dbReference>
<organism evidence="1 2">
    <name type="scientific">Entamoeba nuttalli</name>
    <dbReference type="NCBI Taxonomy" id="412467"/>
    <lineage>
        <taxon>Eukaryota</taxon>
        <taxon>Amoebozoa</taxon>
        <taxon>Evosea</taxon>
        <taxon>Archamoebae</taxon>
        <taxon>Mastigamoebida</taxon>
        <taxon>Entamoebidae</taxon>
        <taxon>Entamoeba</taxon>
    </lineage>
</organism>
<name>A0ABQ0DAL2_9EUKA</name>
<proteinExistence type="predicted"/>